<dbReference type="EMBL" id="EU016192">
    <property type="protein sequence ID" value="ABS82051.1"/>
    <property type="molecule type" value="Genomic_DNA"/>
</dbReference>
<geneLocation type="mitochondrion" evidence="2"/>
<keyword evidence="1" id="KW-0472">Membrane</keyword>
<evidence type="ECO:0000313" key="2">
    <source>
        <dbReference type="EMBL" id="ABS82051.1"/>
    </source>
</evidence>
<feature type="transmembrane region" description="Helical" evidence="1">
    <location>
        <begin position="87"/>
        <end position="106"/>
    </location>
</feature>
<protein>
    <submittedName>
        <fullName evidence="2">NADH dehydrogenase subunit 6</fullName>
    </submittedName>
</protein>
<name>B2BS96_SMIVR</name>
<dbReference type="RefSeq" id="YP_001798516.1">
    <property type="nucleotide sequence ID" value="NC_010536.1"/>
</dbReference>
<feature type="transmembrane region" description="Helical" evidence="1">
    <location>
        <begin position="52"/>
        <end position="75"/>
    </location>
</feature>
<gene>
    <name evidence="2" type="primary">ND6</name>
</gene>
<dbReference type="CTD" id="4541"/>
<proteinExistence type="predicted"/>
<dbReference type="AlphaFoldDB" id="B2BS96"/>
<dbReference type="GeneID" id="6172350"/>
<accession>B2BS96</accession>
<keyword evidence="2" id="KW-0496">Mitochondrion</keyword>
<evidence type="ECO:0000256" key="1">
    <source>
        <dbReference type="SAM" id="Phobius"/>
    </source>
</evidence>
<feature type="transmembrane region" description="Helical" evidence="1">
    <location>
        <begin position="126"/>
        <end position="149"/>
    </location>
</feature>
<reference evidence="2" key="1">
    <citation type="journal article" date="2007" name="BMC Evol. Biol.">
        <title>Phylogenetic analysis of mitochondrial protein coding genes confirms the reciprocal paraphyly of Hexapoda and Crustacea.</title>
        <authorList>
            <person name="Carapelli A."/>
            <person name="Lio' P."/>
            <person name="Nardi F."/>
            <person name="van der Wath E."/>
            <person name="Frati F."/>
        </authorList>
    </citation>
    <scope>NUCLEOTIDE SEQUENCE</scope>
</reference>
<sequence>MNFLMKLMVLFSSFMSFLIMKTNNPMMFTVVILLQALFLCMMICFSMNTSWFSYILFLIFLGGLMIIFSYVCSLASNESINIQIQPVSISSMALVSTLILLNGSEINLSMLNDSVQTIFKMMSKLMVTPSIVSMFYLLITLIVIVKISFKKMGSLRSSKKYDNSKK</sequence>
<keyword evidence="1" id="KW-1133">Transmembrane helix</keyword>
<keyword evidence="1" id="KW-0812">Transmembrane</keyword>
<organism evidence="2">
    <name type="scientific">Sminthurus viridis</name>
    <name type="common">Lucerne flea</name>
    <dbReference type="NCBI Taxonomy" id="109609"/>
    <lineage>
        <taxon>Eukaryota</taxon>
        <taxon>Metazoa</taxon>
        <taxon>Ecdysozoa</taxon>
        <taxon>Arthropoda</taxon>
        <taxon>Hexapoda</taxon>
        <taxon>Collembola</taxon>
        <taxon>Symphypleona</taxon>
        <taxon>Sminthuridae</taxon>
        <taxon>Sminthurus</taxon>
    </lineage>
</organism>